<reference evidence="5" key="1">
    <citation type="submission" date="2021-01" db="EMBL/GenBank/DDBJ databases">
        <title>Whole genome shotgun sequence of Rugosimonospora africana NBRC 104875.</title>
        <authorList>
            <person name="Komaki H."/>
            <person name="Tamura T."/>
        </authorList>
    </citation>
    <scope>NUCLEOTIDE SEQUENCE</scope>
    <source>
        <strain evidence="5">NBRC 104875</strain>
    </source>
</reference>
<evidence type="ECO:0000256" key="1">
    <source>
        <dbReference type="ARBA" id="ARBA00007637"/>
    </source>
</evidence>
<accession>A0A8J3R126</accession>
<dbReference type="Proteomes" id="UP000642748">
    <property type="component" value="Unassembled WGS sequence"/>
</dbReference>
<keyword evidence="2" id="KW-0560">Oxidoreductase</keyword>
<dbReference type="PANTHER" id="PTHR43103">
    <property type="entry name" value="NUCLEOSIDE-DIPHOSPHATE-SUGAR EPIMERASE"/>
    <property type="match status" value="1"/>
</dbReference>
<name>A0A8J3R126_9ACTN</name>
<organism evidence="5 6">
    <name type="scientific">Rugosimonospora africana</name>
    <dbReference type="NCBI Taxonomy" id="556532"/>
    <lineage>
        <taxon>Bacteria</taxon>
        <taxon>Bacillati</taxon>
        <taxon>Actinomycetota</taxon>
        <taxon>Actinomycetes</taxon>
        <taxon>Micromonosporales</taxon>
        <taxon>Micromonosporaceae</taxon>
        <taxon>Rugosimonospora</taxon>
    </lineage>
</organism>
<evidence type="ECO:0000256" key="3">
    <source>
        <dbReference type="ARBA" id="ARBA00023027"/>
    </source>
</evidence>
<dbReference type="GO" id="GO:0016491">
    <property type="term" value="F:oxidoreductase activity"/>
    <property type="evidence" value="ECO:0007669"/>
    <property type="project" value="UniProtKB-KW"/>
</dbReference>
<comment type="similarity">
    <text evidence="1">Belongs to the NAD(P)-dependent epimerase/dehydratase family.</text>
</comment>
<dbReference type="SUPFAM" id="SSF51735">
    <property type="entry name" value="NAD(P)-binding Rossmann-fold domains"/>
    <property type="match status" value="1"/>
</dbReference>
<dbReference type="Gene3D" id="3.40.50.720">
    <property type="entry name" value="NAD(P)-binding Rossmann-like Domain"/>
    <property type="match status" value="1"/>
</dbReference>
<protein>
    <submittedName>
        <fullName evidence="5">NAD-dependent dehydratase</fullName>
    </submittedName>
</protein>
<evidence type="ECO:0000259" key="4">
    <source>
        <dbReference type="Pfam" id="PF01370"/>
    </source>
</evidence>
<sequence>MANGLAGTENGEDTYRLLVTGAAGNMGRLLRPLLSREGRIVRLADLVEIEDPQSGEETIAADLTDPDAVAKACQGVDAVLHLGGLSLEASFDDILAVNVVGTQNLLQAVVEAGVRKVILASSNHAVGFYGRADVAPGSDGLPGDVPGRPDTYYGWSKAAIESLGSLYHNRYGIDVTALRIGTCFVEPTDVRALATWLAPSDAARLVEAALADREPGFRVVWAISDNTRRWFSLSGARALGYEPAEDAERFAAARIAAEGEPDLTDPLHSLVGGGFINAPLGEPMR</sequence>
<dbReference type="EMBL" id="BONZ01000115">
    <property type="protein sequence ID" value="GIH21045.1"/>
    <property type="molecule type" value="Genomic_DNA"/>
</dbReference>
<dbReference type="InterPro" id="IPR001509">
    <property type="entry name" value="Epimerase_deHydtase"/>
</dbReference>
<keyword evidence="3" id="KW-0520">NAD</keyword>
<evidence type="ECO:0000256" key="2">
    <source>
        <dbReference type="ARBA" id="ARBA00023002"/>
    </source>
</evidence>
<comment type="caution">
    <text evidence="5">The sequence shown here is derived from an EMBL/GenBank/DDBJ whole genome shotgun (WGS) entry which is preliminary data.</text>
</comment>
<keyword evidence="6" id="KW-1185">Reference proteome</keyword>
<evidence type="ECO:0000313" key="5">
    <source>
        <dbReference type="EMBL" id="GIH21045.1"/>
    </source>
</evidence>
<gene>
    <name evidence="5" type="ORF">Raf01_92170</name>
</gene>
<dbReference type="InterPro" id="IPR036291">
    <property type="entry name" value="NAD(P)-bd_dom_sf"/>
</dbReference>
<proteinExistence type="inferred from homology"/>
<dbReference type="AlphaFoldDB" id="A0A8J3R126"/>
<dbReference type="PANTHER" id="PTHR43103:SF5">
    <property type="entry name" value="4-EPIMERASE, PUTATIVE (AFU_ORTHOLOGUE AFUA_7G00360)-RELATED"/>
    <property type="match status" value="1"/>
</dbReference>
<evidence type="ECO:0000313" key="6">
    <source>
        <dbReference type="Proteomes" id="UP000642748"/>
    </source>
</evidence>
<feature type="domain" description="NAD-dependent epimerase/dehydratase" evidence="4">
    <location>
        <begin position="18"/>
        <end position="184"/>
    </location>
</feature>
<dbReference type="Pfam" id="PF01370">
    <property type="entry name" value="Epimerase"/>
    <property type="match status" value="1"/>
</dbReference>